<accession>A0A1H5NA85</accession>
<dbReference type="InterPro" id="IPR029062">
    <property type="entry name" value="Class_I_gatase-like"/>
</dbReference>
<dbReference type="SUPFAM" id="SSF52317">
    <property type="entry name" value="Class I glutamine amidotransferase-like"/>
    <property type="match status" value="1"/>
</dbReference>
<dbReference type="AlphaFoldDB" id="A0A1H5NA85"/>
<dbReference type="PROSITE" id="PS51273">
    <property type="entry name" value="GATASE_TYPE_1"/>
    <property type="match status" value="1"/>
</dbReference>
<reference evidence="2" key="1">
    <citation type="submission" date="2016-10" db="EMBL/GenBank/DDBJ databases">
        <authorList>
            <person name="Varghese N."/>
            <person name="Submissions S."/>
        </authorList>
    </citation>
    <scope>NUCLEOTIDE SEQUENCE [LARGE SCALE GENOMIC DNA]</scope>
    <source>
        <strain evidence="2">DSM 21368</strain>
    </source>
</reference>
<organism evidence="1 2">
    <name type="scientific">Ruania alba</name>
    <dbReference type="NCBI Taxonomy" id="648782"/>
    <lineage>
        <taxon>Bacteria</taxon>
        <taxon>Bacillati</taxon>
        <taxon>Actinomycetota</taxon>
        <taxon>Actinomycetes</taxon>
        <taxon>Micrococcales</taxon>
        <taxon>Ruaniaceae</taxon>
        <taxon>Ruania</taxon>
    </lineage>
</organism>
<dbReference type="InterPro" id="IPR011697">
    <property type="entry name" value="Peptidase_C26"/>
</dbReference>
<protein>
    <submittedName>
        <fullName evidence="1">Putative glutamine amidotransferase</fullName>
    </submittedName>
</protein>
<keyword evidence="2" id="KW-1185">Reference proteome</keyword>
<dbReference type="GO" id="GO:0005829">
    <property type="term" value="C:cytosol"/>
    <property type="evidence" value="ECO:0007669"/>
    <property type="project" value="TreeGrafter"/>
</dbReference>
<gene>
    <name evidence="1" type="ORF">SAMN04488554_4117</name>
</gene>
<dbReference type="PANTHER" id="PTHR43235:SF1">
    <property type="entry name" value="GLUTAMINE AMIDOTRANSFERASE PB2B2.05-RELATED"/>
    <property type="match status" value="1"/>
</dbReference>
<dbReference type="PANTHER" id="PTHR43235">
    <property type="entry name" value="GLUTAMINE AMIDOTRANSFERASE PB2B2.05-RELATED"/>
    <property type="match status" value="1"/>
</dbReference>
<dbReference type="Gene3D" id="3.40.50.880">
    <property type="match status" value="1"/>
</dbReference>
<dbReference type="CDD" id="cd01745">
    <property type="entry name" value="GATase1_2"/>
    <property type="match status" value="1"/>
</dbReference>
<dbReference type="Proteomes" id="UP000199220">
    <property type="component" value="Unassembled WGS sequence"/>
</dbReference>
<sequence length="248" mass="26326">MSGRRPVVAISGRRENASWGLWDRRDTALLSWDYVHAVQHAGADVAILPPGGHSGQLTRFDGLIIAGGADVGSRRYGEPPHPEADPAPSIQDDLEFTLLAEALARGLPVLGICRGMQILTIASGGTLIQHLPDQLDAAQHLEADGDFGYHPVSITAGSRLSSIYGSGPSIVRTMHHQAAATTGSLLVTARADDGTIEAVEDPARAFVVGVQWHPEVDNDEELFRQFVIHAASTHSSDSVALSPLNELA</sequence>
<dbReference type="GO" id="GO:0033969">
    <property type="term" value="F:gamma-glutamyl-gamma-aminobutyrate hydrolase activity"/>
    <property type="evidence" value="ECO:0007669"/>
    <property type="project" value="TreeGrafter"/>
</dbReference>
<name>A0A1H5NA85_9MICO</name>
<keyword evidence="1" id="KW-0808">Transferase</keyword>
<evidence type="ECO:0000313" key="2">
    <source>
        <dbReference type="Proteomes" id="UP000199220"/>
    </source>
</evidence>
<proteinExistence type="predicted"/>
<dbReference type="GO" id="GO:0016740">
    <property type="term" value="F:transferase activity"/>
    <property type="evidence" value="ECO:0007669"/>
    <property type="project" value="UniProtKB-KW"/>
</dbReference>
<dbReference type="InterPro" id="IPR044668">
    <property type="entry name" value="PuuD-like"/>
</dbReference>
<dbReference type="GO" id="GO:0006598">
    <property type="term" value="P:polyamine catabolic process"/>
    <property type="evidence" value="ECO:0007669"/>
    <property type="project" value="TreeGrafter"/>
</dbReference>
<dbReference type="OrthoDB" id="9813383at2"/>
<evidence type="ECO:0000313" key="1">
    <source>
        <dbReference type="EMBL" id="SEE98465.1"/>
    </source>
</evidence>
<dbReference type="RefSeq" id="WP_089775214.1">
    <property type="nucleotide sequence ID" value="NZ_FNTX01000002.1"/>
</dbReference>
<dbReference type="Pfam" id="PF07722">
    <property type="entry name" value="Peptidase_C26"/>
    <property type="match status" value="1"/>
</dbReference>
<dbReference type="STRING" id="648782.SAMN04488554_4117"/>
<dbReference type="EMBL" id="FNTX01000002">
    <property type="protein sequence ID" value="SEE98465.1"/>
    <property type="molecule type" value="Genomic_DNA"/>
</dbReference>
<keyword evidence="1" id="KW-0315">Glutamine amidotransferase</keyword>